<dbReference type="InterPro" id="IPR025830">
    <property type="entry name" value="DNA_bnd_dom_ovate"/>
</dbReference>
<feature type="compositionally biased region" description="Low complexity" evidence="7">
    <location>
        <begin position="141"/>
        <end position="155"/>
    </location>
</feature>
<sequence>MGNYKFRLSDMMPNAWFYKLKEMGKTRSQNTTTKTWKKKKQPTFAASTTTQESKLPKQPYQCHPRKSYYFTRELSPGDRVYGSPPTNLKTPETIFPDPPRKSAKQRVRRRRRGGSSPKLVTSSVSAGCSCRATIESVWAKSDSPPEYSSSSAFDDSSPEPELPESDFRCDRVLATETFDGMVSLSTAYDFHDNCEPNDIVIDVDKTSLCKKSDMPNGFDSLSELELPPIITKPVKFNDMVRDVKKKESKEPGRYRRSSHGSLSVKVVKEEDRTTTTMKEQRNSPVRRFALNSPGVRLRINSPRISGKRSVQSHGRKSVSSMSSMTSSSRRRSLSDSFAIVKSSFDPQKDFKESMVEMIVENNIRASKDLEDLLACYLSLNSDEYHDLIINVFKQIWFDLTDISSK</sequence>
<evidence type="ECO:0000313" key="9">
    <source>
        <dbReference type="EMBL" id="KAF3447978.1"/>
    </source>
</evidence>
<dbReference type="AlphaFoldDB" id="A0A8K0H9D1"/>
<comment type="caution">
    <text evidence="9">The sequence shown here is derived from an EMBL/GenBank/DDBJ whole genome shotgun (WGS) entry which is preliminary data.</text>
</comment>
<feature type="compositionally biased region" description="Basic residues" evidence="7">
    <location>
        <begin position="101"/>
        <end position="113"/>
    </location>
</feature>
<feature type="domain" description="OVATE" evidence="8">
    <location>
        <begin position="339"/>
        <end position="398"/>
    </location>
</feature>
<evidence type="ECO:0000256" key="2">
    <source>
        <dbReference type="ARBA" id="ARBA00022491"/>
    </source>
</evidence>
<feature type="region of interest" description="Disordered" evidence="7">
    <location>
        <begin position="27"/>
        <end position="122"/>
    </location>
</feature>
<dbReference type="InterPro" id="IPR038933">
    <property type="entry name" value="Ovate"/>
</dbReference>
<dbReference type="InterPro" id="IPR006458">
    <property type="entry name" value="Ovate_C"/>
</dbReference>
<keyword evidence="5 6" id="KW-0539">Nucleus</keyword>
<evidence type="ECO:0000256" key="6">
    <source>
        <dbReference type="RuleBase" id="RU367028"/>
    </source>
</evidence>
<dbReference type="PANTHER" id="PTHR33057:SF151">
    <property type="entry name" value="TRANSCRIPTION REPRESSOR OFP1"/>
    <property type="match status" value="1"/>
</dbReference>
<keyword evidence="10" id="KW-1185">Reference proteome</keyword>
<dbReference type="GO" id="GO:0005634">
    <property type="term" value="C:nucleus"/>
    <property type="evidence" value="ECO:0007669"/>
    <property type="project" value="UniProtKB-SubCell"/>
</dbReference>
<comment type="subcellular location">
    <subcellularLocation>
        <location evidence="1 6">Nucleus</location>
    </subcellularLocation>
</comment>
<name>A0A8K0H9D1_9ROSA</name>
<keyword evidence="4 6" id="KW-0804">Transcription</keyword>
<evidence type="ECO:0000313" key="10">
    <source>
        <dbReference type="Proteomes" id="UP000796880"/>
    </source>
</evidence>
<proteinExistence type="predicted"/>
<evidence type="ECO:0000256" key="4">
    <source>
        <dbReference type="ARBA" id="ARBA00023163"/>
    </source>
</evidence>
<evidence type="ECO:0000256" key="3">
    <source>
        <dbReference type="ARBA" id="ARBA00023015"/>
    </source>
</evidence>
<dbReference type="OrthoDB" id="1928390at2759"/>
<dbReference type="EMBL" id="VOIH02000004">
    <property type="protein sequence ID" value="KAF3447978.1"/>
    <property type="molecule type" value="Genomic_DNA"/>
</dbReference>
<dbReference type="Pfam" id="PF13724">
    <property type="entry name" value="DNA_binding_2"/>
    <property type="match status" value="1"/>
</dbReference>
<comment type="function">
    <text evidence="6">Transcriptional repressor that regulates multiple aspects of plant growth and development.</text>
</comment>
<feature type="compositionally biased region" description="Low complexity" evidence="7">
    <location>
        <begin position="317"/>
        <end position="327"/>
    </location>
</feature>
<evidence type="ECO:0000256" key="5">
    <source>
        <dbReference type="ARBA" id="ARBA00023242"/>
    </source>
</evidence>
<evidence type="ECO:0000259" key="8">
    <source>
        <dbReference type="PROSITE" id="PS51754"/>
    </source>
</evidence>
<dbReference type="Pfam" id="PF04844">
    <property type="entry name" value="Ovate"/>
    <property type="match status" value="1"/>
</dbReference>
<feature type="region of interest" description="Disordered" evidence="7">
    <location>
        <begin position="301"/>
        <end position="329"/>
    </location>
</feature>
<keyword evidence="3 6" id="KW-0805">Transcription regulation</keyword>
<dbReference type="NCBIfam" id="TIGR01568">
    <property type="entry name" value="A_thal_3678"/>
    <property type="match status" value="1"/>
</dbReference>
<keyword evidence="2 6" id="KW-0678">Repressor</keyword>
<evidence type="ECO:0000256" key="7">
    <source>
        <dbReference type="SAM" id="MobiDB-lite"/>
    </source>
</evidence>
<protein>
    <recommendedName>
        <fullName evidence="6">Transcription repressor</fullName>
    </recommendedName>
    <alternativeName>
        <fullName evidence="6">Ovate family protein</fullName>
    </alternativeName>
</protein>
<dbReference type="PROSITE" id="PS51754">
    <property type="entry name" value="OVATE"/>
    <property type="match status" value="1"/>
</dbReference>
<dbReference type="Proteomes" id="UP000796880">
    <property type="component" value="Unassembled WGS sequence"/>
</dbReference>
<feature type="compositionally biased region" description="Polar residues" evidence="7">
    <location>
        <begin position="44"/>
        <end position="53"/>
    </location>
</feature>
<dbReference type="GO" id="GO:0045892">
    <property type="term" value="P:negative regulation of DNA-templated transcription"/>
    <property type="evidence" value="ECO:0007669"/>
    <property type="project" value="UniProtKB-UniRule"/>
</dbReference>
<gene>
    <name evidence="9" type="ORF">FNV43_RR08685</name>
</gene>
<accession>A0A8K0H9D1</accession>
<organism evidence="9 10">
    <name type="scientific">Rhamnella rubrinervis</name>
    <dbReference type="NCBI Taxonomy" id="2594499"/>
    <lineage>
        <taxon>Eukaryota</taxon>
        <taxon>Viridiplantae</taxon>
        <taxon>Streptophyta</taxon>
        <taxon>Embryophyta</taxon>
        <taxon>Tracheophyta</taxon>
        <taxon>Spermatophyta</taxon>
        <taxon>Magnoliopsida</taxon>
        <taxon>eudicotyledons</taxon>
        <taxon>Gunneridae</taxon>
        <taxon>Pentapetalae</taxon>
        <taxon>rosids</taxon>
        <taxon>fabids</taxon>
        <taxon>Rosales</taxon>
        <taxon>Rhamnaceae</taxon>
        <taxon>rhamnoid group</taxon>
        <taxon>Rhamneae</taxon>
        <taxon>Rhamnella</taxon>
    </lineage>
</organism>
<evidence type="ECO:0000256" key="1">
    <source>
        <dbReference type="ARBA" id="ARBA00004123"/>
    </source>
</evidence>
<feature type="region of interest" description="Disordered" evidence="7">
    <location>
        <begin position="141"/>
        <end position="166"/>
    </location>
</feature>
<dbReference type="GO" id="GO:0003677">
    <property type="term" value="F:DNA binding"/>
    <property type="evidence" value="ECO:0007669"/>
    <property type="project" value="InterPro"/>
</dbReference>
<dbReference type="PANTHER" id="PTHR33057">
    <property type="entry name" value="TRANSCRIPTION REPRESSOR OFP7-RELATED"/>
    <property type="match status" value="1"/>
</dbReference>
<reference evidence="9" key="1">
    <citation type="submission" date="2020-03" db="EMBL/GenBank/DDBJ databases">
        <title>A high-quality chromosome-level genome assembly of a woody plant with both climbing and erect habits, Rhamnella rubrinervis.</title>
        <authorList>
            <person name="Lu Z."/>
            <person name="Yang Y."/>
            <person name="Zhu X."/>
            <person name="Sun Y."/>
        </authorList>
    </citation>
    <scope>NUCLEOTIDE SEQUENCE</scope>
    <source>
        <strain evidence="9">BYM</strain>
        <tissue evidence="9">Leaf</tissue>
    </source>
</reference>